<keyword evidence="2" id="KW-1185">Reference proteome</keyword>
<dbReference type="Proteomes" id="UP001604282">
    <property type="component" value="Unassembled WGS sequence"/>
</dbReference>
<protein>
    <recommendedName>
        <fullName evidence="3">DUF732 domain-containing protein</fullName>
    </recommendedName>
</protein>
<evidence type="ECO:0000313" key="1">
    <source>
        <dbReference type="EMBL" id="MFG3188388.1"/>
    </source>
</evidence>
<sequence>MKRGWALALATAGAVVLAGGGYVVGDRADDRSGPSCAEVRQTVETVFDDWKQLDANDMVAPVKARTAADLVLGNQDCYPFAAVSAVRAAVRQLDAAGESEPMMYAAGLVACGAVVKDRETCRDDGGE</sequence>
<accession>A0ABW7BQN6</accession>
<evidence type="ECO:0008006" key="3">
    <source>
        <dbReference type="Google" id="ProtNLM"/>
    </source>
</evidence>
<name>A0ABW7BQN6_9ACTN</name>
<reference evidence="1 2" key="1">
    <citation type="submission" date="2024-10" db="EMBL/GenBank/DDBJ databases">
        <title>The Natural Products Discovery Center: Release of the First 8490 Sequenced Strains for Exploring Actinobacteria Biosynthetic Diversity.</title>
        <authorList>
            <person name="Kalkreuter E."/>
            <person name="Kautsar S.A."/>
            <person name="Yang D."/>
            <person name="Bader C.D."/>
            <person name="Teijaro C.N."/>
            <person name="Fluegel L."/>
            <person name="Davis C.M."/>
            <person name="Simpson J.R."/>
            <person name="Lauterbach L."/>
            <person name="Steele A.D."/>
            <person name="Gui C."/>
            <person name="Meng S."/>
            <person name="Li G."/>
            <person name="Viehrig K."/>
            <person name="Ye F."/>
            <person name="Su P."/>
            <person name="Kiefer A.F."/>
            <person name="Nichols A."/>
            <person name="Cepeda A.J."/>
            <person name="Yan W."/>
            <person name="Fan B."/>
            <person name="Jiang Y."/>
            <person name="Adhikari A."/>
            <person name="Zheng C.-J."/>
            <person name="Schuster L."/>
            <person name="Cowan T.M."/>
            <person name="Smanski M.J."/>
            <person name="Chevrette M.G."/>
            <person name="De Carvalho L.P.S."/>
            <person name="Shen B."/>
        </authorList>
    </citation>
    <scope>NUCLEOTIDE SEQUENCE [LARGE SCALE GENOMIC DNA]</scope>
    <source>
        <strain evidence="1 2">NPDC048229</strain>
    </source>
</reference>
<gene>
    <name evidence="1" type="ORF">ACGFYS_05555</name>
</gene>
<evidence type="ECO:0000313" key="2">
    <source>
        <dbReference type="Proteomes" id="UP001604282"/>
    </source>
</evidence>
<dbReference type="RefSeq" id="WP_189846970.1">
    <property type="nucleotide sequence ID" value="NZ_BMVV01000001.1"/>
</dbReference>
<proteinExistence type="predicted"/>
<dbReference type="EMBL" id="JBICZW010000003">
    <property type="protein sequence ID" value="MFG3188388.1"/>
    <property type="molecule type" value="Genomic_DNA"/>
</dbReference>
<organism evidence="1 2">
    <name type="scientific">Streptomyces omiyaensis</name>
    <dbReference type="NCBI Taxonomy" id="68247"/>
    <lineage>
        <taxon>Bacteria</taxon>
        <taxon>Bacillati</taxon>
        <taxon>Actinomycetota</taxon>
        <taxon>Actinomycetes</taxon>
        <taxon>Kitasatosporales</taxon>
        <taxon>Streptomycetaceae</taxon>
        <taxon>Streptomyces</taxon>
    </lineage>
</organism>
<comment type="caution">
    <text evidence="1">The sequence shown here is derived from an EMBL/GenBank/DDBJ whole genome shotgun (WGS) entry which is preliminary data.</text>
</comment>